<evidence type="ECO:0000313" key="2">
    <source>
        <dbReference type="EMBL" id="SER77289.1"/>
    </source>
</evidence>
<evidence type="ECO:0000313" key="3">
    <source>
        <dbReference type="Proteomes" id="UP000183658"/>
    </source>
</evidence>
<sequence length="146" mass="16588">MRHLTIDSSFIPLNKDEIELFELANNVVLPNYLKDFFVKYNGAKILEAFYGDQYYISFLPLLKNRNASVELILPAVRDEEEGIGRNDLIPFATDPGGRPFYVSIGSNDEGVIYYDLVGLGDDEPLRKITNSFEEFINGLKTEEEAL</sequence>
<dbReference type="Proteomes" id="UP000183658">
    <property type="component" value="Unassembled WGS sequence"/>
</dbReference>
<dbReference type="OrthoDB" id="6637351at2"/>
<dbReference type="InterPro" id="IPR037883">
    <property type="entry name" value="Knr4/Smi1-like_sf"/>
</dbReference>
<evidence type="ECO:0000259" key="1">
    <source>
        <dbReference type="SMART" id="SM00860"/>
    </source>
</evidence>
<dbReference type="EMBL" id="FOFZ01000027">
    <property type="protein sequence ID" value="SER77289.1"/>
    <property type="molecule type" value="Genomic_DNA"/>
</dbReference>
<protein>
    <submittedName>
        <fullName evidence="2">SMI1 / KNR4 family (SUKH-1)</fullName>
    </submittedName>
</protein>
<organism evidence="2 3">
    <name type="scientific">Flavobacterium frigoris</name>
    <dbReference type="NCBI Taxonomy" id="229204"/>
    <lineage>
        <taxon>Bacteria</taxon>
        <taxon>Pseudomonadati</taxon>
        <taxon>Bacteroidota</taxon>
        <taxon>Flavobacteriia</taxon>
        <taxon>Flavobacteriales</taxon>
        <taxon>Flavobacteriaceae</taxon>
        <taxon>Flavobacterium</taxon>
    </lineage>
</organism>
<proteinExistence type="predicted"/>
<reference evidence="3" key="1">
    <citation type="submission" date="2016-10" db="EMBL/GenBank/DDBJ databases">
        <authorList>
            <person name="Varghese N."/>
            <person name="Submissions S."/>
        </authorList>
    </citation>
    <scope>NUCLEOTIDE SEQUENCE [LARGE SCALE GENOMIC DNA]</scope>
    <source>
        <strain evidence="3">DSM 15719</strain>
    </source>
</reference>
<dbReference type="SUPFAM" id="SSF160631">
    <property type="entry name" value="SMI1/KNR4-like"/>
    <property type="match status" value="1"/>
</dbReference>
<gene>
    <name evidence="2" type="ORF">SAMN05444355_1272</name>
</gene>
<dbReference type="Pfam" id="PF09346">
    <property type="entry name" value="SMI1_KNR4"/>
    <property type="match status" value="1"/>
</dbReference>
<dbReference type="AlphaFoldDB" id="A0A1H9RZI8"/>
<dbReference type="RefSeq" id="WP_074724749.1">
    <property type="nucleotide sequence ID" value="NZ_CBCRVS010000033.1"/>
</dbReference>
<dbReference type="Gene3D" id="3.40.1580.10">
    <property type="entry name" value="SMI1/KNR4-like"/>
    <property type="match status" value="1"/>
</dbReference>
<accession>A0A1H9RZI8</accession>
<name>A0A1H9RZI8_FLAFI</name>
<keyword evidence="3" id="KW-1185">Reference proteome</keyword>
<dbReference type="InterPro" id="IPR018958">
    <property type="entry name" value="Knr4/Smi1-like_dom"/>
</dbReference>
<feature type="domain" description="Knr4/Smi1-like" evidence="1">
    <location>
        <begin position="12"/>
        <end position="138"/>
    </location>
</feature>
<dbReference type="SMART" id="SM00860">
    <property type="entry name" value="SMI1_KNR4"/>
    <property type="match status" value="1"/>
</dbReference>